<organism evidence="2">
    <name type="scientific">Dunaliella tertiolecta</name>
    <name type="common">Green alga</name>
    <dbReference type="NCBI Taxonomy" id="3047"/>
    <lineage>
        <taxon>Eukaryota</taxon>
        <taxon>Viridiplantae</taxon>
        <taxon>Chlorophyta</taxon>
        <taxon>core chlorophytes</taxon>
        <taxon>Chlorophyceae</taxon>
        <taxon>CS clade</taxon>
        <taxon>Chlamydomonadales</taxon>
        <taxon>Dunaliellaceae</taxon>
        <taxon>Dunaliella</taxon>
    </lineage>
</organism>
<name>A0A7S3VU60_DUNTE</name>
<proteinExistence type="predicted"/>
<evidence type="ECO:0000313" key="2">
    <source>
        <dbReference type="EMBL" id="CAE0506863.1"/>
    </source>
</evidence>
<gene>
    <name evidence="2" type="ORF">DTER00134_LOCUS21939</name>
</gene>
<reference evidence="2" key="1">
    <citation type="submission" date="2021-01" db="EMBL/GenBank/DDBJ databases">
        <authorList>
            <person name="Corre E."/>
            <person name="Pelletier E."/>
            <person name="Niang G."/>
            <person name="Scheremetjew M."/>
            <person name="Finn R."/>
            <person name="Kale V."/>
            <person name="Holt S."/>
            <person name="Cochrane G."/>
            <person name="Meng A."/>
            <person name="Brown T."/>
            <person name="Cohen L."/>
        </authorList>
    </citation>
    <scope>NUCLEOTIDE SEQUENCE</scope>
    <source>
        <strain evidence="2">CCMP1320</strain>
    </source>
</reference>
<evidence type="ECO:0000256" key="1">
    <source>
        <dbReference type="SAM" id="MobiDB-lite"/>
    </source>
</evidence>
<accession>A0A7S3VU60</accession>
<feature type="compositionally biased region" description="Basic residues" evidence="1">
    <location>
        <begin position="107"/>
        <end position="116"/>
    </location>
</feature>
<protein>
    <submittedName>
        <fullName evidence="2">Uncharacterized protein</fullName>
    </submittedName>
</protein>
<dbReference type="EMBL" id="HBIP01036077">
    <property type="protein sequence ID" value="CAE0506863.1"/>
    <property type="molecule type" value="Transcribed_RNA"/>
</dbReference>
<dbReference type="AlphaFoldDB" id="A0A7S3VU60"/>
<sequence>MKQLERKASTPRSIHLFRVQQLKLWDCSHVKRLNRNISLPRGGLVRRLHAVSPGNALVCCASTRPDILGSGKDLTHWQRSNSSSMLRPLELARGAGRARARVPGGGHWRRSGPRGRRGGEGL</sequence>
<feature type="region of interest" description="Disordered" evidence="1">
    <location>
        <begin position="94"/>
        <end position="122"/>
    </location>
</feature>